<keyword evidence="2" id="KW-1185">Reference proteome</keyword>
<dbReference type="AlphaFoldDB" id="A0A1M6R706"/>
<gene>
    <name evidence="1" type="ORF">SAMN05444000_12432</name>
</gene>
<dbReference type="Pfam" id="PF06078">
    <property type="entry name" value="DUF937"/>
    <property type="match status" value="1"/>
</dbReference>
<sequence>MSILNLLQQAQQGQGLSKMASQFGLDATQTSELAELLAPAIGSAAKKQAASGGLQNLLGALKGEDRASLFDDSATAASPEGQAHGLSFLEGLLGDQNAVQGLAGEAAARTGVDTATVAQFLPALAAMLQGGLQKNLPDASIEPIMGGGGAKGLMGLVGGLMGQKDQSAGGADLSVLTKMLDSDGDGSIADDLIGKFLR</sequence>
<organism evidence="1 2">
    <name type="scientific">Shimia gijangensis</name>
    <dbReference type="NCBI Taxonomy" id="1470563"/>
    <lineage>
        <taxon>Bacteria</taxon>
        <taxon>Pseudomonadati</taxon>
        <taxon>Pseudomonadota</taxon>
        <taxon>Alphaproteobacteria</taxon>
        <taxon>Rhodobacterales</taxon>
        <taxon>Roseobacteraceae</taxon>
    </lineage>
</organism>
<dbReference type="EMBL" id="FQZQ01000024">
    <property type="protein sequence ID" value="SHK28216.1"/>
    <property type="molecule type" value="Genomic_DNA"/>
</dbReference>
<dbReference type="InterPro" id="IPR009282">
    <property type="entry name" value="DUF937"/>
</dbReference>
<protein>
    <recommendedName>
        <fullName evidence="3">DUF937 domain-containing protein</fullName>
    </recommendedName>
</protein>
<dbReference type="Proteomes" id="UP000183982">
    <property type="component" value="Unassembled WGS sequence"/>
</dbReference>
<evidence type="ECO:0000313" key="1">
    <source>
        <dbReference type="EMBL" id="SHK28216.1"/>
    </source>
</evidence>
<name>A0A1M6R706_9RHOB</name>
<evidence type="ECO:0000313" key="2">
    <source>
        <dbReference type="Proteomes" id="UP000183982"/>
    </source>
</evidence>
<evidence type="ECO:0008006" key="3">
    <source>
        <dbReference type="Google" id="ProtNLM"/>
    </source>
</evidence>
<dbReference type="RefSeq" id="WP_073255712.1">
    <property type="nucleotide sequence ID" value="NZ_FQZQ01000024.1"/>
</dbReference>
<reference evidence="2" key="1">
    <citation type="submission" date="2016-11" db="EMBL/GenBank/DDBJ databases">
        <authorList>
            <person name="Varghese N."/>
            <person name="Submissions S."/>
        </authorList>
    </citation>
    <scope>NUCLEOTIDE SEQUENCE [LARGE SCALE GENOMIC DNA]</scope>
    <source>
        <strain evidence="2">DSM 100564</strain>
    </source>
</reference>
<dbReference type="STRING" id="1470563.SAMN05444000_12432"/>
<accession>A0A1M6R706</accession>
<proteinExistence type="predicted"/>
<dbReference type="OrthoDB" id="7744169at2"/>